<evidence type="ECO:0000313" key="2">
    <source>
        <dbReference type="EMBL" id="CAE0403936.1"/>
    </source>
</evidence>
<gene>
    <name evidence="1" type="ORF">ACOF00016_LOCUS2122</name>
    <name evidence="2" type="ORF">ACOF00016_LOCUS2124</name>
</gene>
<dbReference type="EMBL" id="HBIM01002434">
    <property type="protein sequence ID" value="CAE0403934.1"/>
    <property type="molecule type" value="Transcribed_RNA"/>
</dbReference>
<sequence>MVTKTKRASKAVVPDPKFVHGMDPGIVPASVAAQAENTTHANLLSSTTTTQTVATKNTPRRYHVIQSGIIKNTTMEEVRSVFLNPNVMWKWHWQIESVEVLHEGDHHNKKDSNEGTPKEDLPTPINYEQKVFFYQTDAKEEENTKKRRASTRPIVQKVVAATPNSVTLYVKSRPPVRRVHVTLSMEKHVDGIMVIVDFSYQLGWFFQILVSLGIVNVSHEVRDNLKKDIAALRHYMETKEVTTNQTELNVDNDDDE</sequence>
<name>A0A6S8IFW5_9STRA</name>
<dbReference type="AlphaFoldDB" id="A0A6S8IFW5"/>
<protein>
    <submittedName>
        <fullName evidence="1">Uncharacterized protein</fullName>
    </submittedName>
</protein>
<organism evidence="1">
    <name type="scientific">Amphora coffeiformis</name>
    <dbReference type="NCBI Taxonomy" id="265554"/>
    <lineage>
        <taxon>Eukaryota</taxon>
        <taxon>Sar</taxon>
        <taxon>Stramenopiles</taxon>
        <taxon>Ochrophyta</taxon>
        <taxon>Bacillariophyta</taxon>
        <taxon>Bacillariophyceae</taxon>
        <taxon>Bacillariophycidae</taxon>
        <taxon>Thalassiophysales</taxon>
        <taxon>Catenulaceae</taxon>
        <taxon>Amphora</taxon>
    </lineage>
</organism>
<dbReference type="EMBL" id="HBIM01002436">
    <property type="protein sequence ID" value="CAE0403936.1"/>
    <property type="molecule type" value="Transcribed_RNA"/>
</dbReference>
<accession>A0A6S8IFW5</accession>
<proteinExistence type="predicted"/>
<evidence type="ECO:0000313" key="1">
    <source>
        <dbReference type="EMBL" id="CAE0403934.1"/>
    </source>
</evidence>
<dbReference type="SUPFAM" id="SSF55961">
    <property type="entry name" value="Bet v1-like"/>
    <property type="match status" value="1"/>
</dbReference>
<reference evidence="1" key="1">
    <citation type="submission" date="2021-01" db="EMBL/GenBank/DDBJ databases">
        <authorList>
            <person name="Corre E."/>
            <person name="Pelletier E."/>
            <person name="Niang G."/>
            <person name="Scheremetjew M."/>
            <person name="Finn R."/>
            <person name="Kale V."/>
            <person name="Holt S."/>
            <person name="Cochrane G."/>
            <person name="Meng A."/>
            <person name="Brown T."/>
            <person name="Cohen L."/>
        </authorList>
    </citation>
    <scope>NUCLEOTIDE SEQUENCE</scope>
    <source>
        <strain evidence="1">CCMP127</strain>
    </source>
</reference>